<protein>
    <submittedName>
        <fullName evidence="1">Isoamyl alcohol oxidase</fullName>
    </submittedName>
</protein>
<proteinExistence type="predicted"/>
<gene>
    <name evidence="1" type="ORF">BDCG_06544</name>
</gene>
<keyword evidence="2" id="KW-1185">Reference proteome</keyword>
<dbReference type="EMBL" id="EQ999979">
    <property type="protein sequence ID" value="EEQ91424.2"/>
    <property type="molecule type" value="Genomic_DNA"/>
</dbReference>
<dbReference type="Proteomes" id="UP000002039">
    <property type="component" value="Unassembled WGS sequence"/>
</dbReference>
<dbReference type="RefSeq" id="XP_045277964.1">
    <property type="nucleotide sequence ID" value="XM_045422288.1"/>
</dbReference>
<organism evidence="1 2">
    <name type="scientific">Ajellomyces dermatitidis (strain ER-3 / ATCC MYA-2586)</name>
    <name type="common">Blastomyces dermatitidis</name>
    <dbReference type="NCBI Taxonomy" id="559297"/>
    <lineage>
        <taxon>Eukaryota</taxon>
        <taxon>Fungi</taxon>
        <taxon>Dikarya</taxon>
        <taxon>Ascomycota</taxon>
        <taxon>Pezizomycotina</taxon>
        <taxon>Eurotiomycetes</taxon>
        <taxon>Eurotiomycetidae</taxon>
        <taxon>Onygenales</taxon>
        <taxon>Ajellomycetaceae</taxon>
        <taxon>Blastomyces</taxon>
    </lineage>
</organism>
<accession>A0ABP2F3J3</accession>
<reference evidence="2" key="1">
    <citation type="journal article" date="2015" name="PLoS Genet.">
        <title>The dynamic genome and transcriptome of the human fungal pathogen Blastomyces and close relative Emmonsia.</title>
        <authorList>
            <person name="Munoz J.F."/>
            <person name="Gauthier G.M."/>
            <person name="Desjardins C.A."/>
            <person name="Gallo J.E."/>
            <person name="Holder J."/>
            <person name="Sullivan T.D."/>
            <person name="Marty A.J."/>
            <person name="Carmen J.C."/>
            <person name="Chen Z."/>
            <person name="Ding L."/>
            <person name="Gujja S."/>
            <person name="Magrini V."/>
            <person name="Misas E."/>
            <person name="Mitreva M."/>
            <person name="Priest M."/>
            <person name="Saif S."/>
            <person name="Whiston E.A."/>
            <person name="Young S."/>
            <person name="Zeng Q."/>
            <person name="Goldman W.E."/>
            <person name="Mardis E.R."/>
            <person name="Taylor J.W."/>
            <person name="McEwen J.G."/>
            <person name="Clay O.K."/>
            <person name="Klein B.S."/>
            <person name="Cuomo C.A."/>
        </authorList>
    </citation>
    <scope>NUCLEOTIDE SEQUENCE [LARGE SCALE GENOMIC DNA]</scope>
    <source>
        <strain evidence="2">ER-3 / ATCC MYA-2586</strain>
    </source>
</reference>
<evidence type="ECO:0000313" key="2">
    <source>
        <dbReference type="Proteomes" id="UP000002039"/>
    </source>
</evidence>
<evidence type="ECO:0000313" key="1">
    <source>
        <dbReference type="EMBL" id="EEQ91424.2"/>
    </source>
</evidence>
<sequence>MLCGTCLQEKCSHIIAFCKHDKNGSSMFIRGGPSGKYMSLVRSLLSCAILYLYSTSVKATPLDCECSPVPESGKPSTTPLMGNSSAPFPPACYKSQPTYDSTVCSSIIAQWHASSFHLQDPRSIDYPTWAGDSCLSNFENGTSVNGDPRTREKGCSIGGYPVYVVNATGREEVVAAVKWAGERNVRVNIR</sequence>
<dbReference type="GeneID" id="69028409"/>
<name>A0ABP2F3J3_AJEDR</name>